<organism evidence="7 8">
    <name type="scientific">Pseudomonas ulcerans</name>
    <dbReference type="NCBI Taxonomy" id="3115852"/>
    <lineage>
        <taxon>Bacteria</taxon>
        <taxon>Pseudomonadati</taxon>
        <taxon>Pseudomonadota</taxon>
        <taxon>Gammaproteobacteria</taxon>
        <taxon>Pseudomonadales</taxon>
        <taxon>Pseudomonadaceae</taxon>
        <taxon>Pseudomonas</taxon>
    </lineage>
</organism>
<feature type="transmembrane region" description="Helical" evidence="6">
    <location>
        <begin position="48"/>
        <end position="68"/>
    </location>
</feature>
<keyword evidence="8" id="KW-1185">Reference proteome</keyword>
<dbReference type="PANTHER" id="PTHR43124:SF10">
    <property type="entry name" value="PURINE EFFLUX PUMP PBUE"/>
    <property type="match status" value="1"/>
</dbReference>
<feature type="transmembrane region" description="Helical" evidence="6">
    <location>
        <begin position="268"/>
        <end position="287"/>
    </location>
</feature>
<dbReference type="Proteomes" id="UP001335100">
    <property type="component" value="Unassembled WGS sequence"/>
</dbReference>
<dbReference type="RefSeq" id="WP_330076933.1">
    <property type="nucleotide sequence ID" value="NZ_JAZDQJ010000034.1"/>
</dbReference>
<comment type="subcellular location">
    <subcellularLocation>
        <location evidence="1">Cell membrane</location>
        <topology evidence="1">Multi-pass membrane protein</topology>
    </subcellularLocation>
</comment>
<accession>A0ABU7HXK4</accession>
<feature type="transmembrane region" description="Helical" evidence="6">
    <location>
        <begin position="75"/>
        <end position="93"/>
    </location>
</feature>
<dbReference type="PANTHER" id="PTHR43124">
    <property type="entry name" value="PURINE EFFLUX PUMP PBUE"/>
    <property type="match status" value="1"/>
</dbReference>
<feature type="transmembrane region" description="Helical" evidence="6">
    <location>
        <begin position="241"/>
        <end position="261"/>
    </location>
</feature>
<dbReference type="InterPro" id="IPR050189">
    <property type="entry name" value="MFS_Efflux_Transporters"/>
</dbReference>
<keyword evidence="2" id="KW-1003">Cell membrane</keyword>
<evidence type="ECO:0000313" key="8">
    <source>
        <dbReference type="Proteomes" id="UP001335100"/>
    </source>
</evidence>
<feature type="transmembrane region" description="Helical" evidence="6">
    <location>
        <begin position="12"/>
        <end position="36"/>
    </location>
</feature>
<dbReference type="Gene3D" id="1.20.1250.20">
    <property type="entry name" value="MFS general substrate transporter like domains"/>
    <property type="match status" value="1"/>
</dbReference>
<keyword evidence="4 6" id="KW-1133">Transmembrane helix</keyword>
<feature type="transmembrane region" description="Helical" evidence="6">
    <location>
        <begin position="293"/>
        <end position="312"/>
    </location>
</feature>
<proteinExistence type="predicted"/>
<evidence type="ECO:0000256" key="3">
    <source>
        <dbReference type="ARBA" id="ARBA00022692"/>
    </source>
</evidence>
<feature type="transmembrane region" description="Helical" evidence="6">
    <location>
        <begin position="161"/>
        <end position="180"/>
    </location>
</feature>
<reference evidence="7 8" key="1">
    <citation type="submission" date="2024-01" db="EMBL/GenBank/DDBJ databases">
        <title>Unpublished Manusciprt.</title>
        <authorList>
            <person name="Duman M."/>
            <person name="Valdes E.G."/>
            <person name="Ajmi N."/>
            <person name="Altun S."/>
            <person name="Saticioglu I.B."/>
        </authorList>
    </citation>
    <scope>NUCLEOTIDE SEQUENCE [LARGE SCALE GENOMIC DNA]</scope>
    <source>
        <strain evidence="7 8">148P</strain>
    </source>
</reference>
<evidence type="ECO:0000256" key="6">
    <source>
        <dbReference type="SAM" id="Phobius"/>
    </source>
</evidence>
<feature type="transmembrane region" description="Helical" evidence="6">
    <location>
        <begin position="324"/>
        <end position="348"/>
    </location>
</feature>
<feature type="transmembrane region" description="Helical" evidence="6">
    <location>
        <begin position="354"/>
        <end position="376"/>
    </location>
</feature>
<evidence type="ECO:0000256" key="5">
    <source>
        <dbReference type="ARBA" id="ARBA00023136"/>
    </source>
</evidence>
<dbReference type="SUPFAM" id="SSF103473">
    <property type="entry name" value="MFS general substrate transporter"/>
    <property type="match status" value="1"/>
</dbReference>
<comment type="caution">
    <text evidence="7">The sequence shown here is derived from an EMBL/GenBank/DDBJ whole genome shotgun (WGS) entry which is preliminary data.</text>
</comment>
<evidence type="ECO:0000256" key="4">
    <source>
        <dbReference type="ARBA" id="ARBA00022989"/>
    </source>
</evidence>
<protein>
    <submittedName>
        <fullName evidence="7">MFS transporter</fullName>
    </submittedName>
</protein>
<name>A0ABU7HXK4_9PSED</name>
<sequence length="386" mass="40298">MHNNNKALLLRAVLIYIAATSLIIIGVQPIFIGLLAERLDLDLSQQGWILSIEMTGSLLGSLLLPALGRRLCGRNLYLGAALAAALLNLASAGLDSYGALLACRCACGIAAGVLYAGAINALGRLPGQDRSYGLSLLLQTAIFALYATSMPHLAQAYGERWAIASIGLWFGVILLVALVIPTHLRIGDSARSAGDGLGSALIGRCSLLGMLCLQLAIYSIWGFVDQLARERGIDAVDVGWAFGVGVLGGLPGGALPSLLGGRVSRGPMIGLGSLLVLLSIVMLARYTHDAEDLCAALFLMNLGWVLALTYYMGAIATNDPRGQLTPLVSVLQSGASAVAPAFIALLQMGNARESIFVTAGVAVMTGFALKSFAGWAQRHGKLERAD</sequence>
<gene>
    <name evidence="7" type="ORF">V0R50_23715</name>
</gene>
<feature type="transmembrane region" description="Helical" evidence="6">
    <location>
        <begin position="99"/>
        <end position="119"/>
    </location>
</feature>
<dbReference type="EMBL" id="JAZDQJ010000034">
    <property type="protein sequence ID" value="MEE1936245.1"/>
    <property type="molecule type" value="Genomic_DNA"/>
</dbReference>
<keyword evidence="3 6" id="KW-0812">Transmembrane</keyword>
<evidence type="ECO:0000313" key="7">
    <source>
        <dbReference type="EMBL" id="MEE1936245.1"/>
    </source>
</evidence>
<dbReference type="InterPro" id="IPR036259">
    <property type="entry name" value="MFS_trans_sf"/>
</dbReference>
<evidence type="ECO:0000256" key="2">
    <source>
        <dbReference type="ARBA" id="ARBA00022475"/>
    </source>
</evidence>
<feature type="transmembrane region" description="Helical" evidence="6">
    <location>
        <begin position="131"/>
        <end position="149"/>
    </location>
</feature>
<evidence type="ECO:0000256" key="1">
    <source>
        <dbReference type="ARBA" id="ARBA00004651"/>
    </source>
</evidence>
<feature type="transmembrane region" description="Helical" evidence="6">
    <location>
        <begin position="201"/>
        <end position="221"/>
    </location>
</feature>
<keyword evidence="5 6" id="KW-0472">Membrane</keyword>